<sequence>MESLRQVLKQRQLDSDSMQQISVRRFSSFNLFTRTRVKELDREEEGEEEEKEEEEQGSGSNTQVLHFHSTVPF</sequence>
<evidence type="ECO:0000256" key="1">
    <source>
        <dbReference type="SAM" id="MobiDB-lite"/>
    </source>
</evidence>
<gene>
    <name evidence="2" type="ORF">HHUSO_G8346</name>
</gene>
<feature type="compositionally biased region" description="Acidic residues" evidence="1">
    <location>
        <begin position="42"/>
        <end position="56"/>
    </location>
</feature>
<dbReference type="Proteomes" id="UP001369086">
    <property type="component" value="Unassembled WGS sequence"/>
</dbReference>
<organism evidence="2 3">
    <name type="scientific">Huso huso</name>
    <name type="common">Beluga</name>
    <name type="synonym">Acipenser huso</name>
    <dbReference type="NCBI Taxonomy" id="61971"/>
    <lineage>
        <taxon>Eukaryota</taxon>
        <taxon>Metazoa</taxon>
        <taxon>Chordata</taxon>
        <taxon>Craniata</taxon>
        <taxon>Vertebrata</taxon>
        <taxon>Euteleostomi</taxon>
        <taxon>Actinopterygii</taxon>
        <taxon>Chondrostei</taxon>
        <taxon>Acipenseriformes</taxon>
        <taxon>Acipenseridae</taxon>
        <taxon>Huso</taxon>
    </lineage>
</organism>
<comment type="caution">
    <text evidence="2">The sequence shown here is derived from an EMBL/GenBank/DDBJ whole genome shotgun (WGS) entry which is preliminary data.</text>
</comment>
<accession>A0ABR0ZWU4</accession>
<evidence type="ECO:0000313" key="2">
    <source>
        <dbReference type="EMBL" id="KAK6489289.1"/>
    </source>
</evidence>
<evidence type="ECO:0000313" key="3">
    <source>
        <dbReference type="Proteomes" id="UP001369086"/>
    </source>
</evidence>
<keyword evidence="3" id="KW-1185">Reference proteome</keyword>
<protein>
    <submittedName>
        <fullName evidence="2">Calmodulin-lysine N-methyltransferase-like</fullName>
    </submittedName>
</protein>
<name>A0ABR0ZWU4_HUSHU</name>
<proteinExistence type="predicted"/>
<feature type="region of interest" description="Disordered" evidence="1">
    <location>
        <begin position="38"/>
        <end position="73"/>
    </location>
</feature>
<dbReference type="EMBL" id="JAHFZB010000006">
    <property type="protein sequence ID" value="KAK6489289.1"/>
    <property type="molecule type" value="Genomic_DNA"/>
</dbReference>
<reference evidence="2 3" key="1">
    <citation type="submission" date="2021-05" db="EMBL/GenBank/DDBJ databases">
        <authorList>
            <person name="Zahm M."/>
            <person name="Klopp C."/>
            <person name="Cabau C."/>
            <person name="Kuhl H."/>
            <person name="Suciu R."/>
            <person name="Ciorpac M."/>
            <person name="Holostenco D."/>
            <person name="Gessner J."/>
            <person name="Wuertz S."/>
            <person name="Hohne C."/>
            <person name="Stock M."/>
            <person name="Gislard M."/>
            <person name="Lluch J."/>
            <person name="Milhes M."/>
            <person name="Lampietro C."/>
            <person name="Lopez Roques C."/>
            <person name="Donnadieu C."/>
            <person name="Du K."/>
            <person name="Schartl M."/>
            <person name="Guiguen Y."/>
        </authorList>
    </citation>
    <scope>NUCLEOTIDE SEQUENCE [LARGE SCALE GENOMIC DNA]</scope>
    <source>
        <strain evidence="2">Hh-F2</strain>
        <tissue evidence="2">Blood</tissue>
    </source>
</reference>